<feature type="compositionally biased region" description="Polar residues" evidence="9">
    <location>
        <begin position="68"/>
        <end position="80"/>
    </location>
</feature>
<reference evidence="11" key="3">
    <citation type="submission" date="2025-09" db="UniProtKB">
        <authorList>
            <consortium name="Ensembl"/>
        </authorList>
    </citation>
    <scope>IDENTIFICATION</scope>
</reference>
<dbReference type="InterPro" id="IPR043243">
    <property type="entry name" value="SMAGP"/>
</dbReference>
<reference evidence="11" key="2">
    <citation type="submission" date="2025-08" db="UniProtKB">
        <authorList>
            <consortium name="Ensembl"/>
        </authorList>
    </citation>
    <scope>IDENTIFICATION</scope>
</reference>
<keyword evidence="5 10" id="KW-0812">Transmembrane</keyword>
<accession>A0A4X2KI60</accession>
<keyword evidence="8" id="KW-0968">Cytoplasmic vesicle</keyword>
<keyword evidence="6 10" id="KW-1133">Transmembrane helix</keyword>
<evidence type="ECO:0008006" key="13">
    <source>
        <dbReference type="Google" id="ProtNLM"/>
    </source>
</evidence>
<evidence type="ECO:0000256" key="4">
    <source>
        <dbReference type="ARBA" id="ARBA00022475"/>
    </source>
</evidence>
<evidence type="ECO:0000256" key="7">
    <source>
        <dbReference type="ARBA" id="ARBA00023136"/>
    </source>
</evidence>
<dbReference type="Proteomes" id="UP000314987">
    <property type="component" value="Unassembled WGS sequence"/>
</dbReference>
<evidence type="ECO:0000256" key="3">
    <source>
        <dbReference type="ARBA" id="ARBA00010017"/>
    </source>
</evidence>
<dbReference type="GO" id="GO:0030659">
    <property type="term" value="C:cytoplasmic vesicle membrane"/>
    <property type="evidence" value="ECO:0007669"/>
    <property type="project" value="UniProtKB-SubCell"/>
</dbReference>
<dbReference type="PANTHER" id="PTHR47394">
    <property type="entry name" value="SMALL CELL ADHESION GLYCOPROTEIN"/>
    <property type="match status" value="1"/>
</dbReference>
<evidence type="ECO:0000256" key="5">
    <source>
        <dbReference type="ARBA" id="ARBA00022692"/>
    </source>
</evidence>
<comment type="subcellular location">
    <subcellularLocation>
        <location evidence="1">Cell membrane</location>
        <topology evidence="1">Single-pass type III membrane protein</topology>
    </subcellularLocation>
    <subcellularLocation>
        <location evidence="2">Cytoplasmic vesicle membrane</location>
        <topology evidence="2">Single-pass type III membrane protein</topology>
    </subcellularLocation>
</comment>
<keyword evidence="4" id="KW-1003">Cell membrane</keyword>
<dbReference type="STRING" id="29139.ENSVURP00010009656"/>
<protein>
    <recommendedName>
        <fullName evidence="13">Small cell adhesion glycoprotein</fullName>
    </recommendedName>
</protein>
<keyword evidence="12" id="KW-1185">Reference proteome</keyword>
<dbReference type="Ensembl" id="ENSVURT00010010958.1">
    <property type="protein sequence ID" value="ENSVURP00010009656.1"/>
    <property type="gene ID" value="ENSVURG00010007477.1"/>
</dbReference>
<evidence type="ECO:0000256" key="1">
    <source>
        <dbReference type="ARBA" id="ARBA00004361"/>
    </source>
</evidence>
<evidence type="ECO:0000313" key="12">
    <source>
        <dbReference type="Proteomes" id="UP000314987"/>
    </source>
</evidence>
<evidence type="ECO:0000256" key="6">
    <source>
        <dbReference type="ARBA" id="ARBA00022989"/>
    </source>
</evidence>
<keyword evidence="7 10" id="KW-0472">Membrane</keyword>
<organism evidence="11 12">
    <name type="scientific">Vombatus ursinus</name>
    <name type="common">Common wombat</name>
    <dbReference type="NCBI Taxonomy" id="29139"/>
    <lineage>
        <taxon>Eukaryota</taxon>
        <taxon>Metazoa</taxon>
        <taxon>Chordata</taxon>
        <taxon>Craniata</taxon>
        <taxon>Vertebrata</taxon>
        <taxon>Euteleostomi</taxon>
        <taxon>Mammalia</taxon>
        <taxon>Metatheria</taxon>
        <taxon>Diprotodontia</taxon>
        <taxon>Vombatidae</taxon>
        <taxon>Vombatus</taxon>
    </lineage>
</organism>
<evidence type="ECO:0000256" key="9">
    <source>
        <dbReference type="SAM" id="MobiDB-lite"/>
    </source>
</evidence>
<dbReference type="AlphaFoldDB" id="A0A4X2KI60"/>
<evidence type="ECO:0000256" key="8">
    <source>
        <dbReference type="ARBA" id="ARBA00023329"/>
    </source>
</evidence>
<dbReference type="GeneTree" id="ENSGT00390000010077"/>
<dbReference type="PANTHER" id="PTHR47394:SF1">
    <property type="entry name" value="SMALL CELL ADHESION GLYCOPROTEIN"/>
    <property type="match status" value="1"/>
</dbReference>
<sequence length="203" mass="21706">TGKVSRAEEGGGWGAEGREVASGRLTHSQSPLPPQAPQPAVSEARAPSVNLSIPPVQPLNFPSPRSPEPSQETPQSGQVLSPSGSIWALLHLSRSEDSYCTYTTATMTGLPTFPPPKAEELMSTPLLPATETLTPTAVANTAVIAVVITVVFITLLSVLIVIIIYLYKNKGSYITYEPPEGEASATLQMENDSVQEKKEEYFI</sequence>
<evidence type="ECO:0000313" key="11">
    <source>
        <dbReference type="Ensembl" id="ENSVURP00010009656.1"/>
    </source>
</evidence>
<name>A0A4X2KI60_VOMUR</name>
<feature type="transmembrane region" description="Helical" evidence="10">
    <location>
        <begin position="142"/>
        <end position="167"/>
    </location>
</feature>
<proteinExistence type="inferred from homology"/>
<evidence type="ECO:0000256" key="2">
    <source>
        <dbReference type="ARBA" id="ARBA00004497"/>
    </source>
</evidence>
<reference evidence="12" key="1">
    <citation type="submission" date="2018-12" db="EMBL/GenBank/DDBJ databases">
        <authorList>
            <person name="Yazar S."/>
        </authorList>
    </citation>
    <scope>NUCLEOTIDE SEQUENCE [LARGE SCALE GENOMIC DNA]</scope>
</reference>
<comment type="similarity">
    <text evidence="3">Belongs to the SMAGP family.</text>
</comment>
<feature type="region of interest" description="Disordered" evidence="9">
    <location>
        <begin position="1"/>
        <end position="80"/>
    </location>
</feature>
<evidence type="ECO:0000256" key="10">
    <source>
        <dbReference type="SAM" id="Phobius"/>
    </source>
</evidence>
<gene>
    <name evidence="11" type="primary">SMAGP</name>
</gene>
<dbReference type="GO" id="GO:0005886">
    <property type="term" value="C:plasma membrane"/>
    <property type="evidence" value="ECO:0007669"/>
    <property type="project" value="UniProtKB-SubCell"/>
</dbReference>